<sequence>MQLNLNNLTPEQFLAEYWQKKPVVIRQGFKNFKDLLTADEMAGMAMEEEVESRLIWREGEKWQAAFGPFESYDHLGEEGWTLVVQALNNWVPEAEKLARQFDFIPRWRFDDVMVSFAVPGGGVGPHIDLYDVFICQGSGRRRWRVGDKGEHREFAAHEALLHTDPFEPIIDVELEPGDILYLPPGFPHDGVTLEASMSFSVGFRTASARDMFSAFADYLIDNEMGKAQIEDPDRTVTNTSGCIDNSDLARIREQLLNALTDDCISDFAGRMLTNSKCSLDLFEEAWDVSADEWLDQLQSESLTRLGGLRCHYFEHNYRKGMFYLNGEAIKVPGECAGLIPLLCNCPQLEWEQLRPWLDNDQVIELMTGWISQGYWYFDADDQD</sequence>
<evidence type="ECO:0000256" key="3">
    <source>
        <dbReference type="ARBA" id="ARBA00022964"/>
    </source>
</evidence>
<dbReference type="RefSeq" id="WP_249248851.1">
    <property type="nucleotide sequence ID" value="NZ_JAKIKT010000003.1"/>
</dbReference>
<dbReference type="SUPFAM" id="SSF51197">
    <property type="entry name" value="Clavaminate synthase-like"/>
    <property type="match status" value="1"/>
</dbReference>
<dbReference type="PANTHER" id="PTHR13096:SF8">
    <property type="entry name" value="RIBOSOMAL OXYGENASE 1"/>
    <property type="match status" value="1"/>
</dbReference>
<evidence type="ECO:0000256" key="1">
    <source>
        <dbReference type="ARBA" id="ARBA00001954"/>
    </source>
</evidence>
<comment type="cofactor">
    <cofactor evidence="1">
        <name>Fe(2+)</name>
        <dbReference type="ChEBI" id="CHEBI:29033"/>
    </cofactor>
</comment>
<evidence type="ECO:0000313" key="8">
    <source>
        <dbReference type="Proteomes" id="UP001202831"/>
    </source>
</evidence>
<protein>
    <submittedName>
        <fullName evidence="7">Cupin domain-containing protein</fullName>
    </submittedName>
</protein>
<evidence type="ECO:0000313" key="7">
    <source>
        <dbReference type="EMBL" id="MCL2914129.1"/>
    </source>
</evidence>
<organism evidence="7 8">
    <name type="scientific">Shewanella corallii</name>
    <dbReference type="NCBI Taxonomy" id="560080"/>
    <lineage>
        <taxon>Bacteria</taxon>
        <taxon>Pseudomonadati</taxon>
        <taxon>Pseudomonadota</taxon>
        <taxon>Gammaproteobacteria</taxon>
        <taxon>Alteromonadales</taxon>
        <taxon>Shewanellaceae</taxon>
        <taxon>Shewanella</taxon>
    </lineage>
</organism>
<keyword evidence="4" id="KW-0560">Oxidoreductase</keyword>
<dbReference type="Pfam" id="PF08007">
    <property type="entry name" value="JmjC_2"/>
    <property type="match status" value="1"/>
</dbReference>
<keyword evidence="2" id="KW-0479">Metal-binding</keyword>
<dbReference type="EMBL" id="JAKIKT010000003">
    <property type="protein sequence ID" value="MCL2914129.1"/>
    <property type="molecule type" value="Genomic_DNA"/>
</dbReference>
<name>A0ABT0N6S4_9GAMM</name>
<feature type="domain" description="JmjC" evidence="6">
    <location>
        <begin position="93"/>
        <end position="220"/>
    </location>
</feature>
<dbReference type="Gene3D" id="2.60.120.650">
    <property type="entry name" value="Cupin"/>
    <property type="match status" value="1"/>
</dbReference>
<keyword evidence="5" id="KW-0408">Iron</keyword>
<dbReference type="Gene3D" id="3.40.366.30">
    <property type="entry name" value="50S ribosomal protein L16 arginine hydroxylase, Chain A, Domain 2"/>
    <property type="match status" value="1"/>
</dbReference>
<evidence type="ECO:0000256" key="5">
    <source>
        <dbReference type="ARBA" id="ARBA00023004"/>
    </source>
</evidence>
<comment type="caution">
    <text evidence="7">The sequence shown here is derived from an EMBL/GenBank/DDBJ whole genome shotgun (WGS) entry which is preliminary data.</text>
</comment>
<dbReference type="PROSITE" id="PS51184">
    <property type="entry name" value="JMJC"/>
    <property type="match status" value="1"/>
</dbReference>
<accession>A0ABT0N6S4</accession>
<dbReference type="Pfam" id="PF20514">
    <property type="entry name" value="WHD_ROXA"/>
    <property type="match status" value="1"/>
</dbReference>
<evidence type="ECO:0000259" key="6">
    <source>
        <dbReference type="PROSITE" id="PS51184"/>
    </source>
</evidence>
<dbReference type="Proteomes" id="UP001202831">
    <property type="component" value="Unassembled WGS sequence"/>
</dbReference>
<dbReference type="SMART" id="SM00558">
    <property type="entry name" value="JmjC"/>
    <property type="match status" value="1"/>
</dbReference>
<keyword evidence="8" id="KW-1185">Reference proteome</keyword>
<dbReference type="InterPro" id="IPR046799">
    <property type="entry name" value="ROXA-like_wH"/>
</dbReference>
<dbReference type="PANTHER" id="PTHR13096">
    <property type="entry name" value="MINA53 MYC INDUCED NUCLEAR ANTIGEN"/>
    <property type="match status" value="1"/>
</dbReference>
<gene>
    <name evidence="7" type="ORF">L2725_10135</name>
</gene>
<proteinExistence type="predicted"/>
<evidence type="ECO:0000256" key="2">
    <source>
        <dbReference type="ARBA" id="ARBA00022723"/>
    </source>
</evidence>
<evidence type="ECO:0000256" key="4">
    <source>
        <dbReference type="ARBA" id="ARBA00023002"/>
    </source>
</evidence>
<dbReference type="InterPro" id="IPR039994">
    <property type="entry name" value="NO66-like"/>
</dbReference>
<reference evidence="7 8" key="1">
    <citation type="submission" date="2022-01" db="EMBL/GenBank/DDBJ databases">
        <title>Whole genome-based taxonomy of the Shewanellaceae.</title>
        <authorList>
            <person name="Martin-Rodriguez A.J."/>
        </authorList>
    </citation>
    <scope>NUCLEOTIDE SEQUENCE [LARGE SCALE GENOMIC DNA]</scope>
    <source>
        <strain evidence="7 8">DSM 21332</strain>
    </source>
</reference>
<dbReference type="InterPro" id="IPR003347">
    <property type="entry name" value="JmjC_dom"/>
</dbReference>
<keyword evidence="3" id="KW-0223">Dioxygenase</keyword>